<dbReference type="PANTHER" id="PTHR31672:SF13">
    <property type="entry name" value="F-BOX PROTEIN CPR30-LIKE"/>
    <property type="match status" value="1"/>
</dbReference>
<feature type="domain" description="F-box" evidence="1">
    <location>
        <begin position="1"/>
        <end position="50"/>
    </location>
</feature>
<dbReference type="InterPro" id="IPR001810">
    <property type="entry name" value="F-box_dom"/>
</dbReference>
<dbReference type="InterPro" id="IPR050796">
    <property type="entry name" value="SCF_F-box_component"/>
</dbReference>
<dbReference type="NCBIfam" id="TIGR01640">
    <property type="entry name" value="F_box_assoc_1"/>
    <property type="match status" value="1"/>
</dbReference>
<evidence type="ECO:0000313" key="2">
    <source>
        <dbReference type="Proteomes" id="UP000694864"/>
    </source>
</evidence>
<dbReference type="InterPro" id="IPR006527">
    <property type="entry name" value="F-box-assoc_dom_typ1"/>
</dbReference>
<name>A0ABM0SLE5_CAMSA</name>
<reference evidence="2" key="1">
    <citation type="journal article" date="2014" name="Nat. Commun.">
        <title>The emerging biofuel crop Camelina sativa retains a highly undifferentiated hexaploid genome structure.</title>
        <authorList>
            <person name="Kagale S."/>
            <person name="Koh C."/>
            <person name="Nixon J."/>
            <person name="Bollina V."/>
            <person name="Clarke W.E."/>
            <person name="Tuteja R."/>
            <person name="Spillane C."/>
            <person name="Robinson S.J."/>
            <person name="Links M.G."/>
            <person name="Clarke C."/>
            <person name="Higgins E.E."/>
            <person name="Huebert T."/>
            <person name="Sharpe A.G."/>
            <person name="Parkin I.A."/>
        </authorList>
    </citation>
    <scope>NUCLEOTIDE SEQUENCE [LARGE SCALE GENOMIC DNA]</scope>
    <source>
        <strain evidence="2">cv. DH55</strain>
    </source>
</reference>
<accession>A0ABM0SLE5</accession>
<dbReference type="InterPro" id="IPR017451">
    <property type="entry name" value="F-box-assoc_interact_dom"/>
</dbReference>
<evidence type="ECO:0000313" key="3">
    <source>
        <dbReference type="RefSeq" id="XP_010412942.1"/>
    </source>
</evidence>
<keyword evidence="2" id="KW-1185">Reference proteome</keyword>
<dbReference type="Proteomes" id="UP000694864">
    <property type="component" value="Chromosome 6"/>
</dbReference>
<dbReference type="SUPFAM" id="SSF50965">
    <property type="entry name" value="Galactose oxidase, central domain"/>
    <property type="match status" value="1"/>
</dbReference>
<protein>
    <submittedName>
        <fullName evidence="3">F-box protein At3g17500</fullName>
    </submittedName>
</protein>
<sequence length="347" mass="40595">MAMTDLPRDLLESILSRIPYESLRELRFTCKLWNALFKDRGFIKQRFHKAAREVVVMAFSCVNLFNFYLDGDNNFDGLEFKTLHCGISYPNVISDMFYCDGLLLLRTMENNKLGVWNPCSGKSRWIELMYHIQYTRGIFSLGYHKDLCDSYKVLSIFDNPKPELYIYEFNSDSWRSLDDVILGCMIKSRGVSLQGNTYWIASQVKDFLLLSFDFTTETFGRLNLPLQRLGYETLALSVVRDEQLSTLQQSLDTTKVEIWVTSNDKIDQTKVLAWTKFLAVDLNTYDKRKFTCDVSFFIDQERKVAVCWDRGTVHTLGEDHRYQCIHSNGFGEAMFQGWFKFNLNRKN</sequence>
<reference evidence="3" key="2">
    <citation type="submission" date="2025-08" db="UniProtKB">
        <authorList>
            <consortium name="RefSeq"/>
        </authorList>
    </citation>
    <scope>IDENTIFICATION</scope>
    <source>
        <tissue evidence="3">Leaf</tissue>
    </source>
</reference>
<gene>
    <name evidence="3" type="primary">LOC104699320</name>
</gene>
<dbReference type="GeneID" id="104699320"/>
<dbReference type="SMART" id="SM00256">
    <property type="entry name" value="FBOX"/>
    <property type="match status" value="1"/>
</dbReference>
<dbReference type="RefSeq" id="XP_010412942.1">
    <property type="nucleotide sequence ID" value="XM_010414640.1"/>
</dbReference>
<dbReference type="InterPro" id="IPR011043">
    <property type="entry name" value="Gal_Oxase/kelch_b-propeller"/>
</dbReference>
<organism evidence="2 3">
    <name type="scientific">Camelina sativa</name>
    <name type="common">False flax</name>
    <name type="synonym">Myagrum sativum</name>
    <dbReference type="NCBI Taxonomy" id="90675"/>
    <lineage>
        <taxon>Eukaryota</taxon>
        <taxon>Viridiplantae</taxon>
        <taxon>Streptophyta</taxon>
        <taxon>Embryophyta</taxon>
        <taxon>Tracheophyta</taxon>
        <taxon>Spermatophyta</taxon>
        <taxon>Magnoliopsida</taxon>
        <taxon>eudicotyledons</taxon>
        <taxon>Gunneridae</taxon>
        <taxon>Pentapetalae</taxon>
        <taxon>rosids</taxon>
        <taxon>malvids</taxon>
        <taxon>Brassicales</taxon>
        <taxon>Brassicaceae</taxon>
        <taxon>Camelineae</taxon>
        <taxon>Camelina</taxon>
    </lineage>
</organism>
<evidence type="ECO:0000259" key="1">
    <source>
        <dbReference type="PROSITE" id="PS50181"/>
    </source>
</evidence>
<dbReference type="SUPFAM" id="SSF81383">
    <property type="entry name" value="F-box domain"/>
    <property type="match status" value="1"/>
</dbReference>
<dbReference type="InterPro" id="IPR036047">
    <property type="entry name" value="F-box-like_dom_sf"/>
</dbReference>
<dbReference type="Pfam" id="PF07734">
    <property type="entry name" value="FBA_1"/>
    <property type="match status" value="1"/>
</dbReference>
<dbReference type="PROSITE" id="PS50181">
    <property type="entry name" value="FBOX"/>
    <property type="match status" value="1"/>
</dbReference>
<dbReference type="Pfam" id="PF00646">
    <property type="entry name" value="F-box"/>
    <property type="match status" value="1"/>
</dbReference>
<dbReference type="PANTHER" id="PTHR31672">
    <property type="entry name" value="BNACNNG10540D PROTEIN"/>
    <property type="match status" value="1"/>
</dbReference>
<dbReference type="Gene3D" id="1.20.1280.50">
    <property type="match status" value="1"/>
</dbReference>
<proteinExistence type="predicted"/>